<protein>
    <recommendedName>
        <fullName evidence="4">Methyltransferase type 11 domain-containing protein</fullName>
    </recommendedName>
</protein>
<dbReference type="RefSeq" id="XP_007692293.1">
    <property type="nucleotide sequence ID" value="XM_007694103.1"/>
</dbReference>
<dbReference type="AlphaFoldDB" id="W6YPA7"/>
<evidence type="ECO:0000256" key="1">
    <source>
        <dbReference type="ARBA" id="ARBA00008361"/>
    </source>
</evidence>
<accession>W6YPA7</accession>
<dbReference type="PANTHER" id="PTHR44942">
    <property type="entry name" value="METHYLTRANSF_11 DOMAIN-CONTAINING PROTEIN"/>
    <property type="match status" value="1"/>
</dbReference>
<dbReference type="SUPFAM" id="SSF53335">
    <property type="entry name" value="S-adenosyl-L-methionine-dependent methyltransferases"/>
    <property type="match status" value="1"/>
</dbReference>
<keyword evidence="2" id="KW-0489">Methyltransferase</keyword>
<dbReference type="Proteomes" id="UP000054032">
    <property type="component" value="Unassembled WGS sequence"/>
</dbReference>
<dbReference type="GeneID" id="19118922"/>
<reference evidence="5 6" key="1">
    <citation type="journal article" date="2013" name="PLoS Genet.">
        <title>Comparative genome structure, secondary metabolite, and effector coding capacity across Cochliobolus pathogens.</title>
        <authorList>
            <person name="Condon B.J."/>
            <person name="Leng Y."/>
            <person name="Wu D."/>
            <person name="Bushley K.E."/>
            <person name="Ohm R.A."/>
            <person name="Otillar R."/>
            <person name="Martin J."/>
            <person name="Schackwitz W."/>
            <person name="Grimwood J."/>
            <person name="MohdZainudin N."/>
            <person name="Xue C."/>
            <person name="Wang R."/>
            <person name="Manning V.A."/>
            <person name="Dhillon B."/>
            <person name="Tu Z.J."/>
            <person name="Steffenson B.J."/>
            <person name="Salamov A."/>
            <person name="Sun H."/>
            <person name="Lowry S."/>
            <person name="LaButti K."/>
            <person name="Han J."/>
            <person name="Copeland A."/>
            <person name="Lindquist E."/>
            <person name="Barry K."/>
            <person name="Schmutz J."/>
            <person name="Baker S.E."/>
            <person name="Ciuffetti L.M."/>
            <person name="Grigoriev I.V."/>
            <person name="Zhong S."/>
            <person name="Turgeon B.G."/>
        </authorList>
    </citation>
    <scope>NUCLEOTIDE SEQUENCE [LARGE SCALE GENOMIC DNA]</scope>
    <source>
        <strain evidence="5 6">ATCC 44560</strain>
    </source>
</reference>
<dbReference type="OrthoDB" id="10027013at2759"/>
<dbReference type="GO" id="GO:0008757">
    <property type="term" value="F:S-adenosylmethionine-dependent methyltransferase activity"/>
    <property type="evidence" value="ECO:0007669"/>
    <property type="project" value="InterPro"/>
</dbReference>
<dbReference type="InterPro" id="IPR013216">
    <property type="entry name" value="Methyltransf_11"/>
</dbReference>
<sequence length="318" mass="34764">MSPALVHDNDNNSSTTNIFNKDKSFWNNYNKGRPHPPESLTNRIFKYHEQHGSSFATAHDVGAGDGPYAAKLKARFAHVIVSDISASNVELAKRRLGQDGYSYRQARVEDAGSVEDASVDLVFAANVMHFPDQAPAMAAIARQLRPGGTFAAAAFGPARFDDEALQALWERISEQGGQELLDKAGAEEQAKTMAVMARTEGTYNTAPLDTSLFLPGAQRVHLNMDRGGLTGMLPASKAHLNTEPSHTGPNDVEVWEEEAGWEFEMDRAAVKEHALSFPFISDQSPAMARLFDELDSMLPPGTSARGRWPAKIILATRR</sequence>
<gene>
    <name evidence="5" type="ORF">COCMIDRAFT_106789</name>
</gene>
<keyword evidence="6" id="KW-1185">Reference proteome</keyword>
<dbReference type="InterPro" id="IPR029063">
    <property type="entry name" value="SAM-dependent_MTases_sf"/>
</dbReference>
<dbReference type="PANTHER" id="PTHR44942:SF4">
    <property type="entry name" value="METHYLTRANSFERASE TYPE 11 DOMAIN-CONTAINING PROTEIN"/>
    <property type="match status" value="1"/>
</dbReference>
<dbReference type="eggNOG" id="KOG3010">
    <property type="taxonomic scope" value="Eukaryota"/>
</dbReference>
<evidence type="ECO:0000256" key="3">
    <source>
        <dbReference type="ARBA" id="ARBA00022679"/>
    </source>
</evidence>
<dbReference type="Pfam" id="PF08241">
    <property type="entry name" value="Methyltransf_11"/>
    <property type="match status" value="1"/>
</dbReference>
<feature type="domain" description="Methyltransferase type 11" evidence="4">
    <location>
        <begin position="60"/>
        <end position="151"/>
    </location>
</feature>
<dbReference type="InterPro" id="IPR051052">
    <property type="entry name" value="Diverse_substrate_MTase"/>
</dbReference>
<evidence type="ECO:0000256" key="2">
    <source>
        <dbReference type="ARBA" id="ARBA00022603"/>
    </source>
</evidence>
<evidence type="ECO:0000259" key="4">
    <source>
        <dbReference type="Pfam" id="PF08241"/>
    </source>
</evidence>
<evidence type="ECO:0000313" key="5">
    <source>
        <dbReference type="EMBL" id="EUC41192.1"/>
    </source>
</evidence>
<name>W6YPA7_COCMI</name>
<dbReference type="GO" id="GO:0032259">
    <property type="term" value="P:methylation"/>
    <property type="evidence" value="ECO:0007669"/>
    <property type="project" value="UniProtKB-KW"/>
</dbReference>
<dbReference type="Gene3D" id="3.40.50.150">
    <property type="entry name" value="Vaccinia Virus protein VP39"/>
    <property type="match status" value="1"/>
</dbReference>
<organism evidence="5 6">
    <name type="scientific">Bipolaris oryzae ATCC 44560</name>
    <dbReference type="NCBI Taxonomy" id="930090"/>
    <lineage>
        <taxon>Eukaryota</taxon>
        <taxon>Fungi</taxon>
        <taxon>Dikarya</taxon>
        <taxon>Ascomycota</taxon>
        <taxon>Pezizomycotina</taxon>
        <taxon>Dothideomycetes</taxon>
        <taxon>Pleosporomycetidae</taxon>
        <taxon>Pleosporales</taxon>
        <taxon>Pleosporineae</taxon>
        <taxon>Pleosporaceae</taxon>
        <taxon>Bipolaris</taxon>
    </lineage>
</organism>
<keyword evidence="3" id="KW-0808">Transferase</keyword>
<proteinExistence type="inferred from homology"/>
<dbReference type="KEGG" id="bor:COCMIDRAFT_106789"/>
<evidence type="ECO:0000313" key="6">
    <source>
        <dbReference type="Proteomes" id="UP000054032"/>
    </source>
</evidence>
<dbReference type="EMBL" id="KI964115">
    <property type="protein sequence ID" value="EUC41192.1"/>
    <property type="molecule type" value="Genomic_DNA"/>
</dbReference>
<dbReference type="HOGENOM" id="CLU_049344_0_1_1"/>
<dbReference type="CDD" id="cd02440">
    <property type="entry name" value="AdoMet_MTases"/>
    <property type="match status" value="1"/>
</dbReference>
<comment type="similarity">
    <text evidence="1">Belongs to the methyltransferase superfamily.</text>
</comment>